<feature type="transmembrane region" description="Helical" evidence="6">
    <location>
        <begin position="96"/>
        <end position="117"/>
    </location>
</feature>
<feature type="transmembrane region" description="Helical" evidence="6">
    <location>
        <begin position="307"/>
        <end position="325"/>
    </location>
</feature>
<dbReference type="Proteomes" id="UP000216538">
    <property type="component" value="Unassembled WGS sequence"/>
</dbReference>
<dbReference type="PANTHER" id="PTHR43652:SF2">
    <property type="entry name" value="BASIC AMINO ACID ANTIPORTER YFCC-RELATED"/>
    <property type="match status" value="1"/>
</dbReference>
<keyword evidence="4 6" id="KW-1133">Transmembrane helix</keyword>
<sequence>MAMSAQHNKSNINIKKEVLMKAHNAVITSRKPWYQRIPHPAILIFCLICVVWVLTLIIPAGSYDRHDINGRSAVIPGTFHLIDQAAPSFLSIFHSIPLGMIGAASIIVIVFIGGGLFRVMEATGALENLVGTLVKRLGHERPSILIWLMTFVFGALGVAVGYENNIALIPLAVLLGLAMGGDRLVGTAIALGGVGIGFATSPINVYTVGVSDQIAQLPMFSGAGLRSVLCLCALALLAHHTSRYMKRLREDSSASLLESDEQHVSLDKPISEYRLSASDLRVIGTFVVGLGIMLYGVFAHGWYINEISGVFVAMTIAIGAMAKLSPTDINRYFFEGAAAVCTGALLVGLARALQVLLEQGSIGDTIVHGLAEPLAGLPVLVSTLAMTLVHSVINVFIPSGSGQAMATMPIMIPLSDLIGMTRQTAILAFQVGDGLTNLIVPTSGGTLAMLAIARVPYDRWVRFFFPLLVKIFLLCWGFLAFAVMIGWGPA</sequence>
<keyword evidence="3 6" id="KW-0812">Transmembrane</keyword>
<evidence type="ECO:0000256" key="1">
    <source>
        <dbReference type="ARBA" id="ARBA00004651"/>
    </source>
</evidence>
<evidence type="ECO:0000256" key="3">
    <source>
        <dbReference type="ARBA" id="ARBA00022692"/>
    </source>
</evidence>
<keyword evidence="5 6" id="KW-0472">Membrane</keyword>
<evidence type="ECO:0000313" key="8">
    <source>
        <dbReference type="EMBL" id="OZT75611.1"/>
    </source>
</evidence>
<evidence type="ECO:0000313" key="9">
    <source>
        <dbReference type="Proteomes" id="UP000005756"/>
    </source>
</evidence>
<dbReference type="AlphaFoldDB" id="A0A265E207"/>
<protein>
    <submittedName>
        <fullName evidence="8">YfcC family protein</fullName>
    </submittedName>
</protein>
<feature type="transmembrane region" description="Helical" evidence="6">
    <location>
        <begin position="374"/>
        <end position="397"/>
    </location>
</feature>
<feature type="transmembrane region" description="Helical" evidence="6">
    <location>
        <begin position="40"/>
        <end position="61"/>
    </location>
</feature>
<feature type="transmembrane region" description="Helical" evidence="6">
    <location>
        <begin position="467"/>
        <end position="487"/>
    </location>
</feature>
<dbReference type="Proteomes" id="UP000005756">
    <property type="component" value="Unassembled WGS sequence"/>
</dbReference>
<dbReference type="PANTHER" id="PTHR43652">
    <property type="entry name" value="BASIC AMINO ACID ANTIPORTER YFCC-RELATED"/>
    <property type="match status" value="1"/>
</dbReference>
<dbReference type="STRING" id="1072583.KUC_1499"/>
<accession>A0A265E207</accession>
<dbReference type="GO" id="GO:0005886">
    <property type="term" value="C:plasma membrane"/>
    <property type="evidence" value="ECO:0007669"/>
    <property type="project" value="UniProtKB-SubCell"/>
</dbReference>
<name>A0A265E207_9GAMM</name>
<reference evidence="7 9" key="1">
    <citation type="submission" date="2011-10" db="EMBL/GenBank/DDBJ databases">
        <authorList>
            <person name="Quillaguamn J."/>
            <person name="Guzmn D."/>
            <person name="Balderrama-Subieta A."/>
            <person name="Cardona-Ortuo C."/>
            <person name="Guevara-Martnez M."/>
            <person name="Callisaya-Quispe N."/>
        </authorList>
    </citation>
    <scope>NUCLEOTIDE SEQUENCE [LARGE SCALE GENOMIC DNA]</scope>
    <source>
        <strain evidence="7 9">LC1</strain>
    </source>
</reference>
<evidence type="ECO:0000313" key="7">
    <source>
        <dbReference type="EMBL" id="EHJ94540.1"/>
    </source>
</evidence>
<feature type="transmembrane region" description="Helical" evidence="6">
    <location>
        <begin position="188"/>
        <end position="207"/>
    </location>
</feature>
<comment type="subcellular location">
    <subcellularLocation>
        <location evidence="1">Cell membrane</location>
        <topology evidence="1">Multi-pass membrane protein</topology>
    </subcellularLocation>
</comment>
<keyword evidence="10" id="KW-1185">Reference proteome</keyword>
<feature type="transmembrane region" description="Helical" evidence="6">
    <location>
        <begin position="332"/>
        <end position="354"/>
    </location>
</feature>
<dbReference type="InterPro" id="IPR051679">
    <property type="entry name" value="DASS-Related_Transporters"/>
</dbReference>
<feature type="transmembrane region" description="Helical" evidence="6">
    <location>
        <begin position="144"/>
        <end position="160"/>
    </location>
</feature>
<evidence type="ECO:0000256" key="6">
    <source>
        <dbReference type="SAM" id="Phobius"/>
    </source>
</evidence>
<evidence type="ECO:0000256" key="5">
    <source>
        <dbReference type="ARBA" id="ARBA00023136"/>
    </source>
</evidence>
<evidence type="ECO:0000256" key="2">
    <source>
        <dbReference type="ARBA" id="ARBA00022475"/>
    </source>
</evidence>
<feature type="transmembrane region" description="Helical" evidence="6">
    <location>
        <begin position="219"/>
        <end position="239"/>
    </location>
</feature>
<dbReference type="EMBL" id="NPEY01000002">
    <property type="protein sequence ID" value="OZT75611.1"/>
    <property type="molecule type" value="Genomic_DNA"/>
</dbReference>
<reference evidence="8 10" key="2">
    <citation type="submission" date="2017-07" db="EMBL/GenBank/DDBJ databases">
        <title>Shotgun whole genome sequences of three halophilic bacterial isolates.</title>
        <authorList>
            <person name="Pozzo T."/>
            <person name="Higdon S.M."/>
            <person name="Quillaguaman J."/>
        </authorList>
    </citation>
    <scope>NUCLEOTIDE SEQUENCE [LARGE SCALE GENOMIC DNA]</scope>
    <source>
        <strain evidence="8 10">LC1</strain>
    </source>
</reference>
<dbReference type="Pfam" id="PF03606">
    <property type="entry name" value="DcuC"/>
    <property type="match status" value="1"/>
</dbReference>
<evidence type="ECO:0000313" key="10">
    <source>
        <dbReference type="Proteomes" id="UP000216538"/>
    </source>
</evidence>
<keyword evidence="2" id="KW-1003">Cell membrane</keyword>
<gene>
    <name evidence="8" type="ORF">CE457_04255</name>
    <name evidence="7" type="ORF">KUC_1499</name>
</gene>
<proteinExistence type="predicted"/>
<dbReference type="EMBL" id="JH393257">
    <property type="protein sequence ID" value="EHJ94540.1"/>
    <property type="molecule type" value="Genomic_DNA"/>
</dbReference>
<evidence type="ECO:0000256" key="4">
    <source>
        <dbReference type="ARBA" id="ARBA00022989"/>
    </source>
</evidence>
<dbReference type="InterPro" id="IPR018385">
    <property type="entry name" value="C4_dicarb_anaerob_car-like"/>
</dbReference>
<feature type="transmembrane region" description="Helical" evidence="6">
    <location>
        <begin position="280"/>
        <end position="301"/>
    </location>
</feature>
<feature type="transmembrane region" description="Helical" evidence="6">
    <location>
        <begin position="166"/>
        <end position="181"/>
    </location>
</feature>
<organism evidence="7 9">
    <name type="scientific">Vreelandella boliviensis LC1</name>
    <dbReference type="NCBI Taxonomy" id="1072583"/>
    <lineage>
        <taxon>Bacteria</taxon>
        <taxon>Pseudomonadati</taxon>
        <taxon>Pseudomonadota</taxon>
        <taxon>Gammaproteobacteria</taxon>
        <taxon>Oceanospirillales</taxon>
        <taxon>Halomonadaceae</taxon>
        <taxon>Vreelandella</taxon>
    </lineage>
</organism>